<dbReference type="PANTHER" id="PTHR48094">
    <property type="entry name" value="PROTEIN/NUCLEIC ACID DEGLYCASE DJ-1-RELATED"/>
    <property type="match status" value="1"/>
</dbReference>
<dbReference type="InterPro" id="IPR006287">
    <property type="entry name" value="DJ-1"/>
</dbReference>
<dbReference type="Proteomes" id="UP000824023">
    <property type="component" value="Unassembled WGS sequence"/>
</dbReference>
<organism evidence="2 3">
    <name type="scientific">Candidatus Bacteroides merdipullorum</name>
    <dbReference type="NCBI Taxonomy" id="2838474"/>
    <lineage>
        <taxon>Bacteria</taxon>
        <taxon>Pseudomonadati</taxon>
        <taxon>Bacteroidota</taxon>
        <taxon>Bacteroidia</taxon>
        <taxon>Bacteroidales</taxon>
        <taxon>Bacteroidaceae</taxon>
        <taxon>Bacteroides</taxon>
    </lineage>
</organism>
<feature type="domain" description="DJ-1/PfpI" evidence="1">
    <location>
        <begin position="3"/>
        <end position="164"/>
    </location>
</feature>
<dbReference type="Pfam" id="PF01965">
    <property type="entry name" value="DJ-1_PfpI"/>
    <property type="match status" value="1"/>
</dbReference>
<dbReference type="InterPro" id="IPR050325">
    <property type="entry name" value="Prot/Nucl_acid_deglycase"/>
</dbReference>
<reference evidence="2" key="2">
    <citation type="submission" date="2021-04" db="EMBL/GenBank/DDBJ databases">
        <authorList>
            <person name="Gilroy R."/>
        </authorList>
    </citation>
    <scope>NUCLEOTIDE SEQUENCE</scope>
    <source>
        <strain evidence="2">ChiHjej12B11-24981</strain>
    </source>
</reference>
<reference evidence="2" key="1">
    <citation type="journal article" date="2021" name="PeerJ">
        <title>Extensive microbial diversity within the chicken gut microbiome revealed by metagenomics and culture.</title>
        <authorList>
            <person name="Gilroy R."/>
            <person name="Ravi A."/>
            <person name="Getino M."/>
            <person name="Pursley I."/>
            <person name="Horton D.L."/>
            <person name="Alikhan N.F."/>
            <person name="Baker D."/>
            <person name="Gharbi K."/>
            <person name="Hall N."/>
            <person name="Watson M."/>
            <person name="Adriaenssens E.M."/>
            <person name="Foster-Nyarko E."/>
            <person name="Jarju S."/>
            <person name="Secka A."/>
            <person name="Antonio M."/>
            <person name="Oren A."/>
            <person name="Chaudhuri R.R."/>
            <person name="La Ragione R."/>
            <person name="Hildebrand F."/>
            <person name="Pallen M.J."/>
        </authorList>
    </citation>
    <scope>NUCLEOTIDE SEQUENCE</scope>
    <source>
        <strain evidence="2">ChiHjej12B11-24981</strain>
    </source>
</reference>
<sequence>MGTVYVFFADGFEEMEAFATVDILRRAGVSVQMVTVTDDEIVRGAHGVPVLCDKNFENCDFFDAVMLVLPGGLPGATTLADHEGLGKLLVRFAAEGKNLAAICAAPMALGKLGILKGKKATCYPGFDKYLEGADYTAAMVEKDGNIITGKGPGACMKFALALVEHLCGKEKVKELEEAMCLR</sequence>
<dbReference type="GO" id="GO:0005737">
    <property type="term" value="C:cytoplasm"/>
    <property type="evidence" value="ECO:0007669"/>
    <property type="project" value="TreeGrafter"/>
</dbReference>
<dbReference type="SUPFAM" id="SSF52317">
    <property type="entry name" value="Class I glutamine amidotransferase-like"/>
    <property type="match status" value="1"/>
</dbReference>
<dbReference type="AlphaFoldDB" id="A0A9D2A6F5"/>
<name>A0A9D2A6F5_9BACE</name>
<dbReference type="InterPro" id="IPR002818">
    <property type="entry name" value="DJ-1/PfpI"/>
</dbReference>
<dbReference type="NCBIfam" id="TIGR01383">
    <property type="entry name" value="not_thiJ"/>
    <property type="match status" value="1"/>
</dbReference>
<evidence type="ECO:0000313" key="3">
    <source>
        <dbReference type="Proteomes" id="UP000824023"/>
    </source>
</evidence>
<dbReference type="EMBL" id="DXCK01000114">
    <property type="protein sequence ID" value="HIZ02281.1"/>
    <property type="molecule type" value="Genomic_DNA"/>
</dbReference>
<proteinExistence type="predicted"/>
<accession>A0A9D2A6F5</accession>
<dbReference type="PANTHER" id="PTHR48094:SF12">
    <property type="entry name" value="PARKINSON DISEASE PROTEIN 7 HOMOLOG"/>
    <property type="match status" value="1"/>
</dbReference>
<gene>
    <name evidence="2" type="ORF">H9819_08570</name>
</gene>
<evidence type="ECO:0000313" key="2">
    <source>
        <dbReference type="EMBL" id="HIZ02281.1"/>
    </source>
</evidence>
<evidence type="ECO:0000259" key="1">
    <source>
        <dbReference type="Pfam" id="PF01965"/>
    </source>
</evidence>
<dbReference type="InterPro" id="IPR029062">
    <property type="entry name" value="Class_I_gatase-like"/>
</dbReference>
<dbReference type="Gene3D" id="3.40.50.880">
    <property type="match status" value="1"/>
</dbReference>
<dbReference type="CDD" id="cd03135">
    <property type="entry name" value="GATase1_DJ-1"/>
    <property type="match status" value="1"/>
</dbReference>
<comment type="caution">
    <text evidence="2">The sequence shown here is derived from an EMBL/GenBank/DDBJ whole genome shotgun (WGS) entry which is preliminary data.</text>
</comment>
<protein>
    <submittedName>
        <fullName evidence="2">DJ-1/PfpI family protein</fullName>
    </submittedName>
</protein>